<dbReference type="RefSeq" id="WP_367967270.1">
    <property type="nucleotide sequence ID" value="NZ_JBAKFI010000002.1"/>
</dbReference>
<keyword evidence="4" id="KW-1185">Reference proteome</keyword>
<protein>
    <submittedName>
        <fullName evidence="3">DUF4426 domain-containing protein</fullName>
    </submittedName>
</protein>
<dbReference type="Gene3D" id="2.60.40.3340">
    <property type="entry name" value="Domain of unknown function DUF4426"/>
    <property type="match status" value="1"/>
</dbReference>
<dbReference type="InterPro" id="IPR025218">
    <property type="entry name" value="DUF4426"/>
</dbReference>
<reference evidence="3 4" key="1">
    <citation type="submission" date="2024-02" db="EMBL/GenBank/DDBJ databases">
        <title>New especies of Spiribacter isolated from saline water.</title>
        <authorList>
            <person name="Leon M.J."/>
            <person name="De La Haba R."/>
            <person name="Sanchez-Porro C."/>
            <person name="Ventosa A."/>
        </authorList>
    </citation>
    <scope>NUCLEOTIDE SEQUENCE [LARGE SCALE GENOMIC DNA]</scope>
    <source>
        <strain evidence="4">ag22IC4-227</strain>
    </source>
</reference>
<feature type="signal peptide" evidence="1">
    <location>
        <begin position="1"/>
        <end position="25"/>
    </location>
</feature>
<keyword evidence="1" id="KW-0732">Signal</keyword>
<evidence type="ECO:0000313" key="3">
    <source>
        <dbReference type="EMBL" id="MEX0386806.1"/>
    </source>
</evidence>
<proteinExistence type="predicted"/>
<feature type="domain" description="DUF4426" evidence="2">
    <location>
        <begin position="30"/>
        <end position="144"/>
    </location>
</feature>
<gene>
    <name evidence="3" type="ORF">V6X64_07375</name>
</gene>
<comment type="caution">
    <text evidence="3">The sequence shown here is derived from an EMBL/GenBank/DDBJ whole genome shotgun (WGS) entry which is preliminary data.</text>
</comment>
<dbReference type="Pfam" id="PF14467">
    <property type="entry name" value="DUF4426"/>
    <property type="match status" value="1"/>
</dbReference>
<evidence type="ECO:0000313" key="4">
    <source>
        <dbReference type="Proteomes" id="UP001556653"/>
    </source>
</evidence>
<dbReference type="Proteomes" id="UP001556653">
    <property type="component" value="Unassembled WGS sequence"/>
</dbReference>
<accession>A0ABV3S9L7</accession>
<name>A0ABV3S9L7_9GAMM</name>
<feature type="chain" id="PRO_5047340638" evidence="1">
    <location>
        <begin position="26"/>
        <end position="146"/>
    </location>
</feature>
<evidence type="ECO:0000259" key="2">
    <source>
        <dbReference type="Pfam" id="PF14467"/>
    </source>
</evidence>
<organism evidence="3 4">
    <name type="scientific">Spiribacter onubensis</name>
    <dbReference type="NCBI Taxonomy" id="3122420"/>
    <lineage>
        <taxon>Bacteria</taxon>
        <taxon>Pseudomonadati</taxon>
        <taxon>Pseudomonadota</taxon>
        <taxon>Gammaproteobacteria</taxon>
        <taxon>Chromatiales</taxon>
        <taxon>Ectothiorhodospiraceae</taxon>
        <taxon>Spiribacter</taxon>
    </lineage>
</organism>
<evidence type="ECO:0000256" key="1">
    <source>
        <dbReference type="SAM" id="SignalP"/>
    </source>
</evidence>
<dbReference type="EMBL" id="JBAKFJ010000001">
    <property type="protein sequence ID" value="MEX0386806.1"/>
    <property type="molecule type" value="Genomic_DNA"/>
</dbReference>
<sequence length="146" mass="16259">MPHCPRRIAGWIAGLLMLLPLVAGAQQADRFGEYEIHYSAMPTGMLNSTVADEYGIMRSRTRGMVMLTILREGQPVEARVDIVARDNNDDLSEIGARRVRDDGWISYIGTFPVEDGEALTFEIEVNPHQGGGPFKVAFRQTFFTGE</sequence>